<keyword evidence="2" id="KW-0813">Transport</keyword>
<sequence length="422" mass="43606">MDSHQATFLLLDLAVIIVLARLFGLLARRVGQPPVVGEIVAGVLLGPSVLGATLSEWLFPLDSRPFLAALANVGVATFMFLVGLELDAGALRRRGRVAAGVAGGAFLVPFALGSGVAFVLAAGRPTAHLGGFVLFMGVAMAVTALPVLARIVEDRNLGRTFLGGVALSSAAVGDVLAWSLLAGVVAVVGLGEDQWLLLLAVPYLVVMLGVVRPLLRRLVSGREVTLGLLVTLMAGQLLSGAATEWLGLHFIFGSFLLGVLVPRGSDGKAGEAVLARVGELNTILLLPVFFVVAGLEVDLSLIGVPGLGELALIVVVAVVGKGLGAFLGARCTGVDPHGSAVLAALMNTRGLTELIILTIGLQLGLLDAELYSMMVVMAVLTTAMTGPLLHLLGAGRPRRSPPARPRRRSELSPAADRVDPSR</sequence>
<keyword evidence="3 8" id="KW-0812">Transmembrane</keyword>
<gene>
    <name evidence="10" type="ORF">BU204_21265</name>
</gene>
<dbReference type="InterPro" id="IPR050794">
    <property type="entry name" value="CPA2_transporter"/>
</dbReference>
<feature type="transmembrane region" description="Helical" evidence="8">
    <location>
        <begin position="245"/>
        <end position="262"/>
    </location>
</feature>
<comment type="subcellular location">
    <subcellularLocation>
        <location evidence="1">Membrane</location>
        <topology evidence="1">Multi-pass membrane protein</topology>
    </subcellularLocation>
</comment>
<feature type="transmembrane region" description="Helical" evidence="8">
    <location>
        <begin position="283"/>
        <end position="304"/>
    </location>
</feature>
<evidence type="ECO:0000313" key="10">
    <source>
        <dbReference type="EMBL" id="OLF15464.1"/>
    </source>
</evidence>
<dbReference type="InterPro" id="IPR006153">
    <property type="entry name" value="Cation/H_exchanger_TM"/>
</dbReference>
<evidence type="ECO:0000256" key="7">
    <source>
        <dbReference type="SAM" id="MobiDB-lite"/>
    </source>
</evidence>
<feature type="compositionally biased region" description="Basic residues" evidence="7">
    <location>
        <begin position="396"/>
        <end position="407"/>
    </location>
</feature>
<evidence type="ECO:0000256" key="6">
    <source>
        <dbReference type="ARBA" id="ARBA00023136"/>
    </source>
</evidence>
<keyword evidence="11" id="KW-1185">Reference proteome</keyword>
<organism evidence="10 11">
    <name type="scientific">Actinophytocola xanthii</name>
    <dbReference type="NCBI Taxonomy" id="1912961"/>
    <lineage>
        <taxon>Bacteria</taxon>
        <taxon>Bacillati</taxon>
        <taxon>Actinomycetota</taxon>
        <taxon>Actinomycetes</taxon>
        <taxon>Pseudonocardiales</taxon>
        <taxon>Pseudonocardiaceae</taxon>
    </lineage>
</organism>
<evidence type="ECO:0000256" key="2">
    <source>
        <dbReference type="ARBA" id="ARBA00022448"/>
    </source>
</evidence>
<dbReference type="Proteomes" id="UP000185596">
    <property type="component" value="Unassembled WGS sequence"/>
</dbReference>
<feature type="transmembrane region" description="Helical" evidence="8">
    <location>
        <begin position="370"/>
        <end position="392"/>
    </location>
</feature>
<protein>
    <submittedName>
        <fullName evidence="10">Cation/H(+) antiporter</fullName>
    </submittedName>
</protein>
<dbReference type="GO" id="GO:0016020">
    <property type="term" value="C:membrane"/>
    <property type="evidence" value="ECO:0007669"/>
    <property type="project" value="UniProtKB-SubCell"/>
</dbReference>
<feature type="domain" description="Cation/H+ exchanger transmembrane" evidence="9">
    <location>
        <begin position="18"/>
        <end position="389"/>
    </location>
</feature>
<feature type="transmembrane region" description="Helical" evidence="8">
    <location>
        <begin position="98"/>
        <end position="123"/>
    </location>
</feature>
<dbReference type="STRING" id="1912961.BU204_21265"/>
<accession>A0A1Q8CM82</accession>
<name>A0A1Q8CM82_9PSEU</name>
<feature type="transmembrane region" description="Helical" evidence="8">
    <location>
        <begin position="341"/>
        <end position="364"/>
    </location>
</feature>
<evidence type="ECO:0000259" key="9">
    <source>
        <dbReference type="Pfam" id="PF00999"/>
    </source>
</evidence>
<feature type="transmembrane region" description="Helical" evidence="8">
    <location>
        <begin position="129"/>
        <end position="149"/>
    </location>
</feature>
<keyword evidence="6 8" id="KW-0472">Membrane</keyword>
<feature type="transmembrane region" description="Helical" evidence="8">
    <location>
        <begin position="6"/>
        <end position="27"/>
    </location>
</feature>
<dbReference type="RefSeq" id="WP_075127477.1">
    <property type="nucleotide sequence ID" value="NZ_MSIE01000040.1"/>
</dbReference>
<feature type="region of interest" description="Disordered" evidence="7">
    <location>
        <begin position="394"/>
        <end position="422"/>
    </location>
</feature>
<evidence type="ECO:0000256" key="5">
    <source>
        <dbReference type="ARBA" id="ARBA00023065"/>
    </source>
</evidence>
<comment type="caution">
    <text evidence="10">The sequence shown here is derived from an EMBL/GenBank/DDBJ whole genome shotgun (WGS) entry which is preliminary data.</text>
</comment>
<dbReference type="Gene3D" id="1.20.1530.20">
    <property type="match status" value="1"/>
</dbReference>
<dbReference type="EMBL" id="MSIE01000040">
    <property type="protein sequence ID" value="OLF15464.1"/>
    <property type="molecule type" value="Genomic_DNA"/>
</dbReference>
<keyword evidence="4 8" id="KW-1133">Transmembrane helix</keyword>
<dbReference type="InterPro" id="IPR038770">
    <property type="entry name" value="Na+/solute_symporter_sf"/>
</dbReference>
<dbReference type="PANTHER" id="PTHR32468">
    <property type="entry name" value="CATION/H + ANTIPORTER"/>
    <property type="match status" value="1"/>
</dbReference>
<dbReference type="GO" id="GO:1902600">
    <property type="term" value="P:proton transmembrane transport"/>
    <property type="evidence" value="ECO:0007669"/>
    <property type="project" value="InterPro"/>
</dbReference>
<keyword evidence="5" id="KW-0406">Ion transport</keyword>
<dbReference type="AlphaFoldDB" id="A0A1Q8CM82"/>
<feature type="transmembrane region" description="Helical" evidence="8">
    <location>
        <begin position="161"/>
        <end position="188"/>
    </location>
</feature>
<proteinExistence type="predicted"/>
<dbReference type="Pfam" id="PF00999">
    <property type="entry name" value="Na_H_Exchanger"/>
    <property type="match status" value="1"/>
</dbReference>
<dbReference type="OrthoDB" id="9793589at2"/>
<evidence type="ECO:0000256" key="1">
    <source>
        <dbReference type="ARBA" id="ARBA00004141"/>
    </source>
</evidence>
<feature type="transmembrane region" description="Helical" evidence="8">
    <location>
        <begin position="310"/>
        <end position="329"/>
    </location>
</feature>
<feature type="transmembrane region" description="Helical" evidence="8">
    <location>
        <begin position="39"/>
        <end position="59"/>
    </location>
</feature>
<evidence type="ECO:0000313" key="11">
    <source>
        <dbReference type="Proteomes" id="UP000185596"/>
    </source>
</evidence>
<feature type="transmembrane region" description="Helical" evidence="8">
    <location>
        <begin position="65"/>
        <end position="86"/>
    </location>
</feature>
<feature type="transmembrane region" description="Helical" evidence="8">
    <location>
        <begin position="194"/>
        <end position="211"/>
    </location>
</feature>
<evidence type="ECO:0000256" key="3">
    <source>
        <dbReference type="ARBA" id="ARBA00022692"/>
    </source>
</evidence>
<dbReference type="PANTHER" id="PTHR32468:SF0">
    <property type="entry name" value="K(+)_H(+) ANTIPORTER 1"/>
    <property type="match status" value="1"/>
</dbReference>
<dbReference type="GO" id="GO:0015297">
    <property type="term" value="F:antiporter activity"/>
    <property type="evidence" value="ECO:0007669"/>
    <property type="project" value="InterPro"/>
</dbReference>
<evidence type="ECO:0000256" key="8">
    <source>
        <dbReference type="SAM" id="Phobius"/>
    </source>
</evidence>
<evidence type="ECO:0000256" key="4">
    <source>
        <dbReference type="ARBA" id="ARBA00022989"/>
    </source>
</evidence>
<feature type="transmembrane region" description="Helical" evidence="8">
    <location>
        <begin position="223"/>
        <end position="239"/>
    </location>
</feature>
<reference evidence="10 11" key="1">
    <citation type="submission" date="2016-12" db="EMBL/GenBank/DDBJ databases">
        <title>The draft genome sequence of Actinophytocola sp. 11-183.</title>
        <authorList>
            <person name="Wang W."/>
            <person name="Yuan L."/>
        </authorList>
    </citation>
    <scope>NUCLEOTIDE SEQUENCE [LARGE SCALE GENOMIC DNA]</scope>
    <source>
        <strain evidence="10 11">11-183</strain>
    </source>
</reference>